<feature type="non-terminal residue" evidence="1">
    <location>
        <position position="1"/>
    </location>
</feature>
<reference evidence="1" key="1">
    <citation type="submission" date="2022-07" db="EMBL/GenBank/DDBJ databases">
        <title>Phylogenomic reconstructions and comparative analyses of Kickxellomycotina fungi.</title>
        <authorList>
            <person name="Reynolds N.K."/>
            <person name="Stajich J.E."/>
            <person name="Barry K."/>
            <person name="Grigoriev I.V."/>
            <person name="Crous P."/>
            <person name="Smith M.E."/>
        </authorList>
    </citation>
    <scope>NUCLEOTIDE SEQUENCE</scope>
    <source>
        <strain evidence="1">BCRC 34780</strain>
    </source>
</reference>
<organism evidence="1 2">
    <name type="scientific">Coemansia helicoidea</name>
    <dbReference type="NCBI Taxonomy" id="1286919"/>
    <lineage>
        <taxon>Eukaryota</taxon>
        <taxon>Fungi</taxon>
        <taxon>Fungi incertae sedis</taxon>
        <taxon>Zoopagomycota</taxon>
        <taxon>Kickxellomycotina</taxon>
        <taxon>Kickxellomycetes</taxon>
        <taxon>Kickxellales</taxon>
        <taxon>Kickxellaceae</taxon>
        <taxon>Coemansia</taxon>
    </lineage>
</organism>
<sequence length="130" mass="13297">RAKDSTGATSVMAARGAVENPSIFRAEGPVPAAEAVIEYLRTATRLGNAFGNTKYTLLQMHPDTKGAEYMAARAAKSIEAMCAALGVAASGPAAPAKRPASSPPPQSRPATPEPAAEPQKRAKVVDPAAT</sequence>
<accession>A0ACC1LFX7</accession>
<protein>
    <submittedName>
        <fullName evidence="1">Uncharacterized protein</fullName>
    </submittedName>
</protein>
<comment type="caution">
    <text evidence="1">The sequence shown here is derived from an EMBL/GenBank/DDBJ whole genome shotgun (WGS) entry which is preliminary data.</text>
</comment>
<dbReference type="EMBL" id="JANBUN010000059">
    <property type="protein sequence ID" value="KAJ2807408.1"/>
    <property type="molecule type" value="Genomic_DNA"/>
</dbReference>
<evidence type="ECO:0000313" key="1">
    <source>
        <dbReference type="EMBL" id="KAJ2807408.1"/>
    </source>
</evidence>
<name>A0ACC1LFX7_9FUNG</name>
<evidence type="ECO:0000313" key="2">
    <source>
        <dbReference type="Proteomes" id="UP001140087"/>
    </source>
</evidence>
<dbReference type="Proteomes" id="UP001140087">
    <property type="component" value="Unassembled WGS sequence"/>
</dbReference>
<keyword evidence="2" id="KW-1185">Reference proteome</keyword>
<proteinExistence type="predicted"/>
<gene>
    <name evidence="1" type="ORF">H4R21_000489</name>
</gene>